<comment type="caution">
    <text evidence="6">The sequence shown here is derived from an EMBL/GenBank/DDBJ whole genome shotgun (WGS) entry which is preliminary data.</text>
</comment>
<dbReference type="RefSeq" id="WP_163646287.1">
    <property type="nucleotide sequence ID" value="NZ_RIGB01000031.1"/>
</dbReference>
<dbReference type="EMBL" id="WWDJ01000053">
    <property type="protein sequence ID" value="NEX55623.1"/>
    <property type="molecule type" value="Genomic_DNA"/>
</dbReference>
<feature type="transmembrane region" description="Helical" evidence="4">
    <location>
        <begin position="7"/>
        <end position="31"/>
    </location>
</feature>
<evidence type="ECO:0000256" key="3">
    <source>
        <dbReference type="ARBA" id="ARBA00022475"/>
    </source>
</evidence>
<feature type="transmembrane region" description="Helical" evidence="4">
    <location>
        <begin position="161"/>
        <end position="178"/>
    </location>
</feature>
<dbReference type="GO" id="GO:0080120">
    <property type="term" value="P:CAAX-box protein maturation"/>
    <property type="evidence" value="ECO:0007669"/>
    <property type="project" value="UniProtKB-ARBA"/>
</dbReference>
<comment type="similarity">
    <text evidence="2">Belongs to the UPF0177 family.</text>
</comment>
<feature type="transmembrane region" description="Helical" evidence="4">
    <location>
        <begin position="209"/>
        <end position="231"/>
    </location>
</feature>
<dbReference type="GO" id="GO:0006508">
    <property type="term" value="P:proteolysis"/>
    <property type="evidence" value="ECO:0007669"/>
    <property type="project" value="UniProtKB-KW"/>
</dbReference>
<keyword evidence="3" id="KW-1003">Cell membrane</keyword>
<evidence type="ECO:0000313" key="7">
    <source>
        <dbReference type="Proteomes" id="UP000477402"/>
    </source>
</evidence>
<dbReference type="GO" id="GO:0005886">
    <property type="term" value="C:plasma membrane"/>
    <property type="evidence" value="ECO:0007669"/>
    <property type="project" value="UniProtKB-SubCell"/>
</dbReference>
<keyword evidence="6" id="KW-0645">Protease</keyword>
<evidence type="ECO:0000256" key="2">
    <source>
        <dbReference type="ARBA" id="ARBA00009067"/>
    </source>
</evidence>
<keyword evidence="4" id="KW-0472">Membrane</keyword>
<keyword evidence="6" id="KW-0378">Hydrolase</keyword>
<feature type="transmembrane region" description="Helical" evidence="4">
    <location>
        <begin position="51"/>
        <end position="71"/>
    </location>
</feature>
<comment type="subcellular location">
    <subcellularLocation>
        <location evidence="1">Cell membrane</location>
        <topology evidence="1">Multi-pass membrane protein</topology>
    </subcellularLocation>
</comment>
<name>A0A6B3RXU3_9LACT</name>
<feature type="domain" description="CAAX prenyl protease 2/Lysostaphin resistance protein A-like" evidence="5">
    <location>
        <begin position="130"/>
        <end position="222"/>
    </location>
</feature>
<protein>
    <submittedName>
        <fullName evidence="6">CPBP family intramembrane metalloprotease</fullName>
    </submittedName>
</protein>
<evidence type="ECO:0000313" key="6">
    <source>
        <dbReference type="EMBL" id="NEX55623.1"/>
    </source>
</evidence>
<dbReference type="GO" id="GO:0004175">
    <property type="term" value="F:endopeptidase activity"/>
    <property type="evidence" value="ECO:0007669"/>
    <property type="project" value="UniProtKB-ARBA"/>
</dbReference>
<gene>
    <name evidence="6" type="ORF">GTP08_07975</name>
</gene>
<keyword evidence="4" id="KW-1133">Transmembrane helix</keyword>
<feature type="transmembrane region" description="Helical" evidence="4">
    <location>
        <begin position="251"/>
        <end position="279"/>
    </location>
</feature>
<organism evidence="6 7">
    <name type="scientific">Lactococcus lactis</name>
    <dbReference type="NCBI Taxonomy" id="1358"/>
    <lineage>
        <taxon>Bacteria</taxon>
        <taxon>Bacillati</taxon>
        <taxon>Bacillota</taxon>
        <taxon>Bacilli</taxon>
        <taxon>Lactobacillales</taxon>
        <taxon>Streptococcaceae</taxon>
        <taxon>Lactococcus</taxon>
    </lineage>
</organism>
<dbReference type="PANTHER" id="PTHR39430:SF1">
    <property type="entry name" value="PROTEASE"/>
    <property type="match status" value="1"/>
</dbReference>
<feature type="transmembrane region" description="Helical" evidence="4">
    <location>
        <begin position="92"/>
        <end position="114"/>
    </location>
</feature>
<evidence type="ECO:0000256" key="4">
    <source>
        <dbReference type="SAM" id="Phobius"/>
    </source>
</evidence>
<keyword evidence="6" id="KW-0482">Metalloprotease</keyword>
<dbReference type="InterPro" id="IPR003675">
    <property type="entry name" value="Rce1/LyrA-like_dom"/>
</dbReference>
<dbReference type="Pfam" id="PF02517">
    <property type="entry name" value="Rce1-like"/>
    <property type="match status" value="1"/>
</dbReference>
<reference evidence="6 7" key="1">
    <citation type="submission" date="2019-12" db="EMBL/GenBank/DDBJ databases">
        <title>Draft Genome Sequences of L. lactis strains MS22333, MS22334, MS22336, and MS22337, Isolated from Spontaneous Fermented Camel Milk in Ethiopia.</title>
        <authorList>
            <person name="Bragason E."/>
            <person name="Hansen E.B."/>
            <person name="Guya M.E."/>
            <person name="Berhe T."/>
        </authorList>
    </citation>
    <scope>NUCLEOTIDE SEQUENCE [LARGE SCALE GENOMIC DNA]</scope>
    <source>
        <strain evidence="6 7">MS22336</strain>
    </source>
</reference>
<evidence type="ECO:0000259" key="5">
    <source>
        <dbReference type="Pfam" id="PF02517"/>
    </source>
</evidence>
<accession>A0A6B3RXU3</accession>
<dbReference type="PANTHER" id="PTHR39430">
    <property type="entry name" value="MEMBRANE-ASSOCIATED PROTEASE-RELATED"/>
    <property type="match status" value="1"/>
</dbReference>
<dbReference type="AlphaFoldDB" id="A0A6B3RXU3"/>
<dbReference type="Proteomes" id="UP000477402">
    <property type="component" value="Unassembled WGS sequence"/>
</dbReference>
<feature type="transmembrane region" description="Helical" evidence="4">
    <location>
        <begin position="184"/>
        <end position="202"/>
    </location>
</feature>
<keyword evidence="4" id="KW-0812">Transmembrane</keyword>
<proteinExistence type="inferred from homology"/>
<evidence type="ECO:0000256" key="1">
    <source>
        <dbReference type="ARBA" id="ARBA00004651"/>
    </source>
</evidence>
<sequence length="287" mass="32279">MNKIIDICKFIILAFLLTFIMGIPSLFIGFYQGLYDAGTGTNLSVLETNHFLMIVELMGGIMLPLFLLATYKQNKQELDIVMPFSKEKRLSKYILGYTLGLLLLLTIWSISVYFSGFQITMVWSMSNFRLLILFFLGYGFQGMAEEIVCRGYLQGRLMKITQKRVAIIISALFFSFMHATNDGITLMALISLFLFGIFTGIIRSYTNDLWAVGAFHSAWNFMQGPVLGVSVSGNSNQALILESKDTPNKVFFNGGLFGLEGSGLTVIIFVIVITLVLFIGEKRRKYK</sequence>
<dbReference type="GO" id="GO:0008237">
    <property type="term" value="F:metallopeptidase activity"/>
    <property type="evidence" value="ECO:0007669"/>
    <property type="project" value="UniProtKB-KW"/>
</dbReference>